<dbReference type="InterPro" id="IPR036875">
    <property type="entry name" value="Znf_CCHC_sf"/>
</dbReference>
<evidence type="ECO:0000313" key="3">
    <source>
        <dbReference type="Proteomes" id="UP001281761"/>
    </source>
</evidence>
<dbReference type="EMBL" id="JARBJD010000016">
    <property type="protein sequence ID" value="KAK2961409.1"/>
    <property type="molecule type" value="Genomic_DNA"/>
</dbReference>
<name>A0ABQ9YCF3_9EUKA</name>
<comment type="caution">
    <text evidence="2">The sequence shown here is derived from an EMBL/GenBank/DDBJ whole genome shotgun (WGS) entry which is preliminary data.</text>
</comment>
<gene>
    <name evidence="2" type="ORF">BLNAU_3530</name>
</gene>
<organism evidence="2 3">
    <name type="scientific">Blattamonas nauphoetae</name>
    <dbReference type="NCBI Taxonomy" id="2049346"/>
    <lineage>
        <taxon>Eukaryota</taxon>
        <taxon>Metamonada</taxon>
        <taxon>Preaxostyla</taxon>
        <taxon>Oxymonadida</taxon>
        <taxon>Blattamonas</taxon>
    </lineage>
</organism>
<evidence type="ECO:0000256" key="1">
    <source>
        <dbReference type="SAM" id="MobiDB-lite"/>
    </source>
</evidence>
<dbReference type="Proteomes" id="UP001281761">
    <property type="component" value="Unassembled WGS sequence"/>
</dbReference>
<feature type="region of interest" description="Disordered" evidence="1">
    <location>
        <begin position="69"/>
        <end position="96"/>
    </location>
</feature>
<accession>A0ABQ9YCF3</accession>
<keyword evidence="3" id="KW-1185">Reference proteome</keyword>
<dbReference type="Pfam" id="PF13917">
    <property type="entry name" value="zf-CCHC_3"/>
    <property type="match status" value="1"/>
</dbReference>
<sequence length="96" mass="11460">MQSSTNQAKQRCQNCLQYGHATYECKNQQTYQHRPSATEKLFKKQPERQLIEVPPKFEYPTPAAYERALEEQKKEEKRKAKEELHCSSRRDMTLRV</sequence>
<reference evidence="2 3" key="1">
    <citation type="journal article" date="2022" name="bioRxiv">
        <title>Genomics of Preaxostyla Flagellates Illuminates Evolutionary Transitions and the Path Towards Mitochondrial Loss.</title>
        <authorList>
            <person name="Novak L.V.F."/>
            <person name="Treitli S.C."/>
            <person name="Pyrih J."/>
            <person name="Halakuc P."/>
            <person name="Pipaliya S.V."/>
            <person name="Vacek V."/>
            <person name="Brzon O."/>
            <person name="Soukal P."/>
            <person name="Eme L."/>
            <person name="Dacks J.B."/>
            <person name="Karnkowska A."/>
            <person name="Elias M."/>
            <person name="Hampl V."/>
        </authorList>
    </citation>
    <scope>NUCLEOTIDE SEQUENCE [LARGE SCALE GENOMIC DNA]</scope>
    <source>
        <strain evidence="2">NAU3</strain>
        <tissue evidence="2">Gut</tissue>
    </source>
</reference>
<dbReference type="SUPFAM" id="SSF57756">
    <property type="entry name" value="Retrovirus zinc finger-like domains"/>
    <property type="match status" value="1"/>
</dbReference>
<protein>
    <submittedName>
        <fullName evidence="2">Uncharacterized protein</fullName>
    </submittedName>
</protein>
<evidence type="ECO:0000313" key="2">
    <source>
        <dbReference type="EMBL" id="KAK2961409.1"/>
    </source>
</evidence>
<proteinExistence type="predicted"/>